<evidence type="ECO:0000313" key="1">
    <source>
        <dbReference type="EMBL" id="NRS94073.1"/>
    </source>
</evidence>
<evidence type="ECO:0000313" key="2">
    <source>
        <dbReference type="Proteomes" id="UP000610746"/>
    </source>
</evidence>
<sequence>MCKCDQGFKFPKFKVTSHQKHYWNDAEGEADYLAVTEEDVMLDPPAMPFGNCKLQPTSGGYLPCSYAPVGKWQKPYEKVKVMGHSCLTEISELQCAIGGKITIMKHGQQSEAGKRNVKNADARKQHIYNPIMDFEDFQEEISEDYSNDYE</sequence>
<dbReference type="Pfam" id="PF14107">
    <property type="entry name" value="DUF4280"/>
    <property type="match status" value="1"/>
</dbReference>
<dbReference type="InterPro" id="IPR025460">
    <property type="entry name" value="DUF4280"/>
</dbReference>
<comment type="caution">
    <text evidence="1">The sequence shown here is derived from an EMBL/GenBank/DDBJ whole genome shotgun (WGS) entry which is preliminary data.</text>
</comment>
<evidence type="ECO:0008006" key="3">
    <source>
        <dbReference type="Google" id="ProtNLM"/>
    </source>
</evidence>
<dbReference type="Proteomes" id="UP000610746">
    <property type="component" value="Unassembled WGS sequence"/>
</dbReference>
<name>A0A8J8GAL3_9FLAO</name>
<dbReference type="RefSeq" id="WP_173780604.1">
    <property type="nucleotide sequence ID" value="NZ_JABSNO010000041.1"/>
</dbReference>
<keyword evidence="2" id="KW-1185">Reference proteome</keyword>
<organism evidence="1 2">
    <name type="scientific">Frigoriflavimonas asaccharolytica</name>
    <dbReference type="NCBI Taxonomy" id="2735899"/>
    <lineage>
        <taxon>Bacteria</taxon>
        <taxon>Pseudomonadati</taxon>
        <taxon>Bacteroidota</taxon>
        <taxon>Flavobacteriia</taxon>
        <taxon>Flavobacteriales</taxon>
        <taxon>Weeksellaceae</taxon>
        <taxon>Frigoriflavimonas</taxon>
    </lineage>
</organism>
<reference evidence="1" key="1">
    <citation type="submission" date="2020-05" db="EMBL/GenBank/DDBJ databases">
        <title>Genomic Encyclopedia of Type Strains, Phase IV (KMG-V): Genome sequencing to study the core and pangenomes of soil and plant-associated prokaryotes.</title>
        <authorList>
            <person name="Whitman W."/>
        </authorList>
    </citation>
    <scope>NUCLEOTIDE SEQUENCE</scope>
    <source>
        <strain evidence="1">16F</strain>
    </source>
</reference>
<accession>A0A8J8GAL3</accession>
<gene>
    <name evidence="1" type="ORF">HNQ03_003173</name>
</gene>
<dbReference type="EMBL" id="JABSNO010000041">
    <property type="protein sequence ID" value="NRS94073.1"/>
    <property type="molecule type" value="Genomic_DNA"/>
</dbReference>
<protein>
    <recommendedName>
        <fullName evidence="3">DUF4280 domain-containing protein</fullName>
    </recommendedName>
</protein>
<proteinExistence type="predicted"/>
<dbReference type="AlphaFoldDB" id="A0A8J8GAL3"/>